<feature type="region of interest" description="Disordered" evidence="1">
    <location>
        <begin position="47"/>
        <end position="76"/>
    </location>
</feature>
<accession>A0A8J3QTG0</accession>
<comment type="caution">
    <text evidence="2">The sequence shown here is derived from an EMBL/GenBank/DDBJ whole genome shotgun (WGS) entry which is preliminary data.</text>
</comment>
<gene>
    <name evidence="2" type="ORF">Raf01_36570</name>
</gene>
<organism evidence="2 3">
    <name type="scientific">Rugosimonospora africana</name>
    <dbReference type="NCBI Taxonomy" id="556532"/>
    <lineage>
        <taxon>Bacteria</taxon>
        <taxon>Bacillati</taxon>
        <taxon>Actinomycetota</taxon>
        <taxon>Actinomycetes</taxon>
        <taxon>Micromonosporales</taxon>
        <taxon>Micromonosporaceae</taxon>
        <taxon>Rugosimonospora</taxon>
    </lineage>
</organism>
<sequence length="76" mass="7837">MAMRRVSLTLTSGLLAAAGVRTLILAGGIGSVLVGLGSAVAVRPDHRDLSEMDPAPARREPVQGGRVSVGQASWWS</sequence>
<reference evidence="2" key="1">
    <citation type="submission" date="2021-01" db="EMBL/GenBank/DDBJ databases">
        <title>Whole genome shotgun sequence of Rugosimonospora africana NBRC 104875.</title>
        <authorList>
            <person name="Komaki H."/>
            <person name="Tamura T."/>
        </authorList>
    </citation>
    <scope>NUCLEOTIDE SEQUENCE</scope>
    <source>
        <strain evidence="2">NBRC 104875</strain>
    </source>
</reference>
<name>A0A8J3QTG0_9ACTN</name>
<dbReference type="AlphaFoldDB" id="A0A8J3QTG0"/>
<keyword evidence="3" id="KW-1185">Reference proteome</keyword>
<feature type="compositionally biased region" description="Basic and acidic residues" evidence="1">
    <location>
        <begin position="47"/>
        <end position="61"/>
    </location>
</feature>
<protein>
    <submittedName>
        <fullName evidence="2">Uncharacterized protein</fullName>
    </submittedName>
</protein>
<evidence type="ECO:0000313" key="3">
    <source>
        <dbReference type="Proteomes" id="UP000642748"/>
    </source>
</evidence>
<dbReference type="Proteomes" id="UP000642748">
    <property type="component" value="Unassembled WGS sequence"/>
</dbReference>
<evidence type="ECO:0000256" key="1">
    <source>
        <dbReference type="SAM" id="MobiDB-lite"/>
    </source>
</evidence>
<dbReference type="EMBL" id="BONZ01000034">
    <property type="protein sequence ID" value="GIH15485.1"/>
    <property type="molecule type" value="Genomic_DNA"/>
</dbReference>
<proteinExistence type="predicted"/>
<evidence type="ECO:0000313" key="2">
    <source>
        <dbReference type="EMBL" id="GIH15485.1"/>
    </source>
</evidence>